<dbReference type="PANTHER" id="PTHR34823">
    <property type="entry name" value="GLCNAC-BINDING PROTEIN A"/>
    <property type="match status" value="1"/>
</dbReference>
<feature type="signal peptide" evidence="3">
    <location>
        <begin position="1"/>
        <end position="24"/>
    </location>
</feature>
<protein>
    <submittedName>
        <fullName evidence="5">Chitin-binding protein</fullName>
    </submittedName>
</protein>
<keyword evidence="1 3" id="KW-0732">Signal</keyword>
<dbReference type="KEGG" id="sarm:DVA86_25200"/>
<organism evidence="5 6">
    <name type="scientific">Streptomyces armeniacus</name>
    <dbReference type="NCBI Taxonomy" id="83291"/>
    <lineage>
        <taxon>Bacteria</taxon>
        <taxon>Bacillati</taxon>
        <taxon>Actinomycetota</taxon>
        <taxon>Actinomycetes</taxon>
        <taxon>Kitasatosporales</taxon>
        <taxon>Streptomycetaceae</taxon>
        <taxon>Streptomyces</taxon>
    </lineage>
</organism>
<sequence>MRKRSTVKRKTVITAVAAMGIAGATIFVTTGSAQGHGYASSPTSRQVHCAEGTVTDCGAVQHEPQSVEGPKGFPEAGPEDGTICAGGNEGFAELDDPRGGEWPTTKLSGGANHTFSWTNTARHSTTDYQYFVTKDGWDPSSKLTRADLESEPFLTVPMDGKQPEATESHEGKLPDKSGRHLIVAVWNIADTANAFYSCADVEF</sequence>
<dbReference type="Proteomes" id="UP000254425">
    <property type="component" value="Chromosome"/>
</dbReference>
<dbReference type="CDD" id="cd21177">
    <property type="entry name" value="LPMO_AA10"/>
    <property type="match status" value="1"/>
</dbReference>
<dbReference type="RefSeq" id="WP_208881632.1">
    <property type="nucleotide sequence ID" value="NZ_CP031320.1"/>
</dbReference>
<dbReference type="SUPFAM" id="SSF81296">
    <property type="entry name" value="E set domains"/>
    <property type="match status" value="1"/>
</dbReference>
<feature type="domain" description="Chitin-binding type-4" evidence="4">
    <location>
        <begin position="36"/>
        <end position="201"/>
    </location>
</feature>
<dbReference type="Gene3D" id="2.70.50.50">
    <property type="entry name" value="chitin-binding protein cbp21"/>
    <property type="match status" value="1"/>
</dbReference>
<evidence type="ECO:0000313" key="5">
    <source>
        <dbReference type="EMBL" id="AXK35457.1"/>
    </source>
</evidence>
<dbReference type="AlphaFoldDB" id="A0A345XUZ1"/>
<feature type="region of interest" description="Disordered" evidence="2">
    <location>
        <begin position="63"/>
        <end position="107"/>
    </location>
</feature>
<dbReference type="PANTHER" id="PTHR34823:SF1">
    <property type="entry name" value="CHITIN-BINDING TYPE-4 DOMAIN-CONTAINING PROTEIN"/>
    <property type="match status" value="1"/>
</dbReference>
<evidence type="ECO:0000259" key="4">
    <source>
        <dbReference type="Pfam" id="PF03067"/>
    </source>
</evidence>
<evidence type="ECO:0000256" key="3">
    <source>
        <dbReference type="SAM" id="SignalP"/>
    </source>
</evidence>
<name>A0A345XUZ1_9ACTN</name>
<dbReference type="InterPro" id="IPR014756">
    <property type="entry name" value="Ig_E-set"/>
</dbReference>
<feature type="compositionally biased region" description="Basic and acidic residues" evidence="2">
    <location>
        <begin position="161"/>
        <end position="174"/>
    </location>
</feature>
<dbReference type="EMBL" id="CP031320">
    <property type="protein sequence ID" value="AXK35457.1"/>
    <property type="molecule type" value="Genomic_DNA"/>
</dbReference>
<dbReference type="InterPro" id="IPR051024">
    <property type="entry name" value="GlcNAc_Chitin_IntDeg"/>
</dbReference>
<feature type="region of interest" description="Disordered" evidence="2">
    <location>
        <begin position="155"/>
        <end position="174"/>
    </location>
</feature>
<dbReference type="Pfam" id="PF03067">
    <property type="entry name" value="LPMO_10"/>
    <property type="match status" value="1"/>
</dbReference>
<dbReference type="InterPro" id="IPR004302">
    <property type="entry name" value="Cellulose/chitin-bd_N"/>
</dbReference>
<gene>
    <name evidence="5" type="ORF">DVA86_25200</name>
</gene>
<proteinExistence type="predicted"/>
<reference evidence="5 6" key="1">
    <citation type="submission" date="2018-07" db="EMBL/GenBank/DDBJ databases">
        <title>Draft genome of the type strain Streptomyces armeniacus ATCC 15676.</title>
        <authorList>
            <person name="Labana P."/>
            <person name="Gosse J.T."/>
            <person name="Boddy C.N."/>
        </authorList>
    </citation>
    <scope>NUCLEOTIDE SEQUENCE [LARGE SCALE GENOMIC DNA]</scope>
    <source>
        <strain evidence="5 6">ATCC 15676</strain>
    </source>
</reference>
<evidence type="ECO:0000256" key="1">
    <source>
        <dbReference type="ARBA" id="ARBA00022729"/>
    </source>
</evidence>
<keyword evidence="6" id="KW-1185">Reference proteome</keyword>
<accession>A0A345XUZ1</accession>
<evidence type="ECO:0000313" key="6">
    <source>
        <dbReference type="Proteomes" id="UP000254425"/>
    </source>
</evidence>
<feature type="chain" id="PRO_5038489466" evidence="3">
    <location>
        <begin position="25"/>
        <end position="203"/>
    </location>
</feature>
<evidence type="ECO:0000256" key="2">
    <source>
        <dbReference type="SAM" id="MobiDB-lite"/>
    </source>
</evidence>